<dbReference type="VEuPathDB" id="CryptoDB:GNI_074100"/>
<evidence type="ECO:0000256" key="4">
    <source>
        <dbReference type="ARBA" id="ARBA00022679"/>
    </source>
</evidence>
<accession>A0A023B6Z9</accession>
<dbReference type="PANTHER" id="PTHR12684:SF2">
    <property type="entry name" value="TRNA 2'-PHOSPHOTRANSFERASE 1"/>
    <property type="match status" value="1"/>
</dbReference>
<comment type="catalytic activity">
    <reaction evidence="6">
        <text>2'-phospho-[ligated tRNA] + NAD(+) = mature tRNA + ADP-alpha-D-ribose 1'',2''-cyclic phosphate + nicotinamide</text>
        <dbReference type="Rhea" id="RHEA:23324"/>
        <dbReference type="Rhea" id="RHEA-COMP:11106"/>
        <dbReference type="Rhea" id="RHEA-COMP:11107"/>
        <dbReference type="ChEBI" id="CHEBI:17154"/>
        <dbReference type="ChEBI" id="CHEBI:57540"/>
        <dbReference type="ChEBI" id="CHEBI:76596"/>
        <dbReference type="ChEBI" id="CHEBI:82883"/>
        <dbReference type="ChEBI" id="CHEBI:85027"/>
        <dbReference type="EC" id="2.7.1.160"/>
    </reaction>
</comment>
<dbReference type="GO" id="GO:0006388">
    <property type="term" value="P:tRNA splicing, via endonucleolytic cleavage and ligation"/>
    <property type="evidence" value="ECO:0007669"/>
    <property type="project" value="TreeGrafter"/>
</dbReference>
<dbReference type="Gene3D" id="3.20.170.30">
    <property type="match status" value="1"/>
</dbReference>
<comment type="function">
    <text evidence="1">Catalyzes the last step of tRNA splicing, the transfer of the splice junction 2'-phosphate from ligated tRNA to NAD to produce ADP-ribose 1''-2'' cyclic phosphate.</text>
</comment>
<dbReference type="GeneID" id="22912711"/>
<dbReference type="GO" id="GO:0000215">
    <property type="term" value="F:tRNA 2'-phosphotransferase activity"/>
    <property type="evidence" value="ECO:0007669"/>
    <property type="project" value="UniProtKB-EC"/>
</dbReference>
<name>A0A023B6Z9_GRENI</name>
<evidence type="ECO:0000256" key="6">
    <source>
        <dbReference type="ARBA" id="ARBA00047949"/>
    </source>
</evidence>
<dbReference type="EC" id="2.7.1.160" evidence="3"/>
<organism evidence="8 9">
    <name type="scientific">Gregarina niphandrodes</name>
    <name type="common">Septate eugregarine</name>
    <dbReference type="NCBI Taxonomy" id="110365"/>
    <lineage>
        <taxon>Eukaryota</taxon>
        <taxon>Sar</taxon>
        <taxon>Alveolata</taxon>
        <taxon>Apicomplexa</taxon>
        <taxon>Conoidasida</taxon>
        <taxon>Gregarinasina</taxon>
        <taxon>Eugregarinorida</taxon>
        <taxon>Gregarinidae</taxon>
        <taxon>Gregarina</taxon>
    </lineage>
</organism>
<evidence type="ECO:0000256" key="2">
    <source>
        <dbReference type="ARBA" id="ARBA00009836"/>
    </source>
</evidence>
<feature type="compositionally biased region" description="Basic residues" evidence="7">
    <location>
        <begin position="353"/>
        <end position="363"/>
    </location>
</feature>
<dbReference type="EMBL" id="AFNH02000555">
    <property type="protein sequence ID" value="EZG66914.1"/>
    <property type="molecule type" value="Genomic_DNA"/>
</dbReference>
<keyword evidence="4 8" id="KW-0808">Transferase</keyword>
<dbReference type="AlphaFoldDB" id="A0A023B6Z9"/>
<dbReference type="InterPro" id="IPR042080">
    <property type="entry name" value="RNA_2'-PTrans_N"/>
</dbReference>
<feature type="region of interest" description="Disordered" evidence="7">
    <location>
        <begin position="320"/>
        <end position="383"/>
    </location>
</feature>
<dbReference type="PANTHER" id="PTHR12684">
    <property type="entry name" value="PUTATIVE PHOSPHOTRANSFERASE"/>
    <property type="match status" value="1"/>
</dbReference>
<keyword evidence="9" id="KW-1185">Reference proteome</keyword>
<comment type="similarity">
    <text evidence="2">Belongs to the KptA/TPT1 family.</text>
</comment>
<evidence type="ECO:0000256" key="5">
    <source>
        <dbReference type="ARBA" id="ARBA00023027"/>
    </source>
</evidence>
<evidence type="ECO:0000256" key="1">
    <source>
        <dbReference type="ARBA" id="ARBA00003343"/>
    </source>
</evidence>
<dbReference type="InterPro" id="IPR002745">
    <property type="entry name" value="Ptrans_KptA/Tpt1"/>
</dbReference>
<keyword evidence="5" id="KW-0520">NAD</keyword>
<dbReference type="Pfam" id="PF01885">
    <property type="entry name" value="PTS_2-RNA"/>
    <property type="match status" value="2"/>
</dbReference>
<dbReference type="InterPro" id="IPR042081">
    <property type="entry name" value="RNA_2'-PTrans_C"/>
</dbReference>
<evidence type="ECO:0000313" key="9">
    <source>
        <dbReference type="Proteomes" id="UP000019763"/>
    </source>
</evidence>
<proteinExistence type="inferred from homology"/>
<evidence type="ECO:0000256" key="3">
    <source>
        <dbReference type="ARBA" id="ARBA00012007"/>
    </source>
</evidence>
<gene>
    <name evidence="8" type="ORF">GNI_074100</name>
</gene>
<dbReference type="RefSeq" id="XP_011130426.1">
    <property type="nucleotide sequence ID" value="XM_011132124.1"/>
</dbReference>
<feature type="region of interest" description="Disordered" evidence="7">
    <location>
        <begin position="172"/>
        <end position="193"/>
    </location>
</feature>
<dbReference type="eggNOG" id="KOG2278">
    <property type="taxonomic scope" value="Eukaryota"/>
</dbReference>
<evidence type="ECO:0000313" key="8">
    <source>
        <dbReference type="EMBL" id="EZG66914.1"/>
    </source>
</evidence>
<comment type="caution">
    <text evidence="8">The sequence shown here is derived from an EMBL/GenBank/DDBJ whole genome shotgun (WGS) entry which is preliminary data.</text>
</comment>
<dbReference type="Proteomes" id="UP000019763">
    <property type="component" value="Unassembled WGS sequence"/>
</dbReference>
<feature type="region of interest" description="Disordered" evidence="7">
    <location>
        <begin position="282"/>
        <end position="308"/>
    </location>
</feature>
<dbReference type="Gene3D" id="1.10.10.970">
    <property type="entry name" value="RNA 2'-phosphotransferase, Tpt1/KptA family, N-terminal domain"/>
    <property type="match status" value="1"/>
</dbReference>
<dbReference type="SUPFAM" id="SSF56399">
    <property type="entry name" value="ADP-ribosylation"/>
    <property type="match status" value="2"/>
</dbReference>
<sequence>MRRAEWIRNEYTVCKRLCFLLRHAPSSRDLPIRRDGYVCALHLLAQPELKGIKWSQLLFIIRTNYKQRFGTAIQLQHLRTRTYRKQAAELSVVSNASDVDELTESEAGDPPPACQDKCVLDTCVLDMPIQEASNTPVLDTVEGSTPLRTLYTPAAVADPSQIADELAADELAADEPAADEPAADEPAADEPAADELTADVPEAGIPVSPVCSPQPFPAGLRRHTPGDCADHSAAGLRRPATCWKGALSRGALYRRALTTTQSGDECLLLPDRMLELVQDGKVQDGKVQDGKVQDRKVQDGKVQDRKVQDGKVAMAAVYGAGNSPRGLERDGLQQSGGQELGGNHFSADENNRHQRPFQSKRRGSASGVISSLPPVVTQNGGDDDAEEETVLYQEVDNGNAEFNRVIVPDRPHDRSHDRSHDHSLDRSYVRPDHICSRLVTPEWCAEPDYKRCFEFIRRLKRCNGEAEDKSRSPAYRRINSIKHLEGRFDCDDGNDSSSADESNEGAKASQLSVGDFTLREVSVWDSRLDYAKDLSSIWVRAFQGHSVKEVDVELLCEKITRANIDRLIPLCTQCNGCPECSPAPHHQPDDNLLQDSLLGDRRHLVPTCVHGTTYSNWKLIRQYGLSRMRRSHIHFAKGLPDELMQQRLLNTTNDFTESVHIRQNSEVGIYINLLKCIDSNIPFYLTKNHILISPGNSQGIIPPHHILRVIDIKSKKPVVDSKQ</sequence>
<evidence type="ECO:0000256" key="7">
    <source>
        <dbReference type="SAM" id="MobiDB-lite"/>
    </source>
</evidence>
<protein>
    <recommendedName>
        <fullName evidence="3">2'-phosphotransferase</fullName>
        <ecNumber evidence="3">2.7.1.160</ecNumber>
    </recommendedName>
</protein>
<reference evidence="8" key="1">
    <citation type="submission" date="2013-12" db="EMBL/GenBank/DDBJ databases">
        <authorList>
            <person name="Omoto C.K."/>
            <person name="Sibley D."/>
            <person name="Venepally P."/>
            <person name="Hadjithomas M."/>
            <person name="Karamycheva S."/>
            <person name="Brunk B."/>
            <person name="Roos D."/>
            <person name="Caler E."/>
            <person name="Lorenzi H."/>
        </authorList>
    </citation>
    <scope>NUCLEOTIDE SEQUENCE</scope>
</reference>
<dbReference type="OrthoDB" id="419694at2759"/>